<dbReference type="EMBL" id="JBHRTN010000006">
    <property type="protein sequence ID" value="MFC3124397.1"/>
    <property type="molecule type" value="Genomic_DNA"/>
</dbReference>
<name>A0ABV7FVI3_9PROT</name>
<feature type="domain" description="Uracil-DNA glycosylase-like" evidence="1">
    <location>
        <begin position="92"/>
        <end position="189"/>
    </location>
</feature>
<dbReference type="RefSeq" id="WP_379594817.1">
    <property type="nucleotide sequence ID" value="NZ_JBHRTN010000006.1"/>
</dbReference>
<dbReference type="Pfam" id="PF03167">
    <property type="entry name" value="UDG"/>
    <property type="match status" value="1"/>
</dbReference>
<keyword evidence="3" id="KW-1185">Reference proteome</keyword>
<dbReference type="Gene3D" id="3.40.470.10">
    <property type="entry name" value="Uracil-DNA glycosylase-like domain"/>
    <property type="match status" value="1"/>
</dbReference>
<dbReference type="Proteomes" id="UP001595593">
    <property type="component" value="Unassembled WGS sequence"/>
</dbReference>
<proteinExistence type="predicted"/>
<gene>
    <name evidence="2" type="ORF">ACFOD4_04925</name>
</gene>
<organism evidence="2 3">
    <name type="scientific">Teichococcus globiformis</name>
    <dbReference type="NCBI Taxonomy" id="2307229"/>
    <lineage>
        <taxon>Bacteria</taxon>
        <taxon>Pseudomonadati</taxon>
        <taxon>Pseudomonadota</taxon>
        <taxon>Alphaproteobacteria</taxon>
        <taxon>Acetobacterales</taxon>
        <taxon>Roseomonadaceae</taxon>
        <taxon>Roseomonas</taxon>
    </lineage>
</organism>
<evidence type="ECO:0000313" key="2">
    <source>
        <dbReference type="EMBL" id="MFC3124397.1"/>
    </source>
</evidence>
<sequence>MAERTELRAHAGALSDPAERMERQALLLRTAHAAPILALAARISDAVGRPVPGPDPLDGGVGARLLLLLETPGPGMRAVDIVSRDRPGGTAANLRRFLGAAGIARQDTLIWNVVPWVIHAEGALNRPPRQAELRSGLQYLPPLLDLLPALRVVVLAGRFAAAADAPLRAVRPTLSVLAMPHPSPTFVCTSPAVPARIMAALNAAAEMLSSCSV</sequence>
<reference evidence="3" key="1">
    <citation type="journal article" date="2019" name="Int. J. Syst. Evol. Microbiol.">
        <title>The Global Catalogue of Microorganisms (GCM) 10K type strain sequencing project: providing services to taxonomists for standard genome sequencing and annotation.</title>
        <authorList>
            <consortium name="The Broad Institute Genomics Platform"/>
            <consortium name="The Broad Institute Genome Sequencing Center for Infectious Disease"/>
            <person name="Wu L."/>
            <person name="Ma J."/>
        </authorList>
    </citation>
    <scope>NUCLEOTIDE SEQUENCE [LARGE SCALE GENOMIC DNA]</scope>
    <source>
        <strain evidence="3">KCTC 52094</strain>
    </source>
</reference>
<comment type="caution">
    <text evidence="2">The sequence shown here is derived from an EMBL/GenBank/DDBJ whole genome shotgun (WGS) entry which is preliminary data.</text>
</comment>
<dbReference type="InterPro" id="IPR005122">
    <property type="entry name" value="Uracil-DNA_glycosylase-like"/>
</dbReference>
<accession>A0ABV7FVI3</accession>
<evidence type="ECO:0000259" key="1">
    <source>
        <dbReference type="Pfam" id="PF03167"/>
    </source>
</evidence>
<dbReference type="SUPFAM" id="SSF52141">
    <property type="entry name" value="Uracil-DNA glycosylase-like"/>
    <property type="match status" value="1"/>
</dbReference>
<evidence type="ECO:0000313" key="3">
    <source>
        <dbReference type="Proteomes" id="UP001595593"/>
    </source>
</evidence>
<protein>
    <submittedName>
        <fullName evidence="2">Uracil-DNA glycosylase family protein</fullName>
    </submittedName>
</protein>
<dbReference type="InterPro" id="IPR036895">
    <property type="entry name" value="Uracil-DNA_glycosylase-like_sf"/>
</dbReference>